<dbReference type="EMBL" id="CWGJ01000001">
    <property type="protein sequence ID" value="CRX37471.1"/>
    <property type="molecule type" value="Genomic_DNA"/>
</dbReference>
<sequence length="369" mass="40811">METELKRVFRGKKVLITGHTGFKGSWLTLLLSHFGAQVSGISLPPPTLPSHFELAGIKTLVSSHHTLDIRNETALRELVLKLQPEFIFHLAAQPLVLRSYENPLETFAVNVQGTAHVLEAARQISSLQGVLVITTDKVYENDERGHPFLESDPLGASDPYSTSKAMTELLTKSYHASFFKSRNVGVATARAGNVIGGGDFAANRLVPDCIRALLAGRPIPLRNPWMQRPWMHVLDPLFGYLMLGAKLIEDPINFSTAFNFGPKDPTALTCQAIANKLICLHGSGSVNELSLPQAPKEKSTLQLNSEKAKAHLGFTPRHSIDSALEDTLTWYSVMPKKLEESTMLKASMRSIDRYLSMVEDKKLCMEVLR</sequence>
<name>A0A0H5DMT5_9BACT</name>
<dbReference type="InterPro" id="IPR036291">
    <property type="entry name" value="NAD(P)-bd_dom_sf"/>
</dbReference>
<dbReference type="Gene3D" id="3.40.50.720">
    <property type="entry name" value="NAD(P)-binding Rossmann-like Domain"/>
    <property type="match status" value="1"/>
</dbReference>
<protein>
    <submittedName>
        <fullName evidence="3">CDP-glucose 4,6-dehydratase</fullName>
    </submittedName>
</protein>
<proteinExistence type="inferred from homology"/>
<dbReference type="Pfam" id="PF01370">
    <property type="entry name" value="Epimerase"/>
    <property type="match status" value="1"/>
</dbReference>
<dbReference type="InterPro" id="IPR001509">
    <property type="entry name" value="Epimerase_deHydtase"/>
</dbReference>
<gene>
    <name evidence="3" type="ORF">ELAC_0109</name>
</gene>
<dbReference type="Proteomes" id="UP000220251">
    <property type="component" value="Unassembled WGS sequence"/>
</dbReference>
<dbReference type="PANTHER" id="PTHR43000">
    <property type="entry name" value="DTDP-D-GLUCOSE 4,6-DEHYDRATASE-RELATED"/>
    <property type="match status" value="1"/>
</dbReference>
<dbReference type="RefSeq" id="WP_098037324.1">
    <property type="nucleotide sequence ID" value="NZ_CWGJ01000001.1"/>
</dbReference>
<dbReference type="OrthoDB" id="9779041at2"/>
<organism evidence="3 4">
    <name type="scientific">Estrella lausannensis</name>
    <dbReference type="NCBI Taxonomy" id="483423"/>
    <lineage>
        <taxon>Bacteria</taxon>
        <taxon>Pseudomonadati</taxon>
        <taxon>Chlamydiota</taxon>
        <taxon>Chlamydiia</taxon>
        <taxon>Parachlamydiales</taxon>
        <taxon>Candidatus Criblamydiaceae</taxon>
        <taxon>Estrella</taxon>
    </lineage>
</organism>
<comment type="similarity">
    <text evidence="1">Belongs to the NAD(P)-dependent epimerase/dehydratase family.</text>
</comment>
<dbReference type="AlphaFoldDB" id="A0A0H5DMT5"/>
<feature type="domain" description="NAD-dependent epimerase/dehydratase" evidence="2">
    <location>
        <begin position="14"/>
        <end position="243"/>
    </location>
</feature>
<accession>A0A0H5DMT5</accession>
<evidence type="ECO:0000256" key="1">
    <source>
        <dbReference type="ARBA" id="ARBA00007637"/>
    </source>
</evidence>
<keyword evidence="4" id="KW-1185">Reference proteome</keyword>
<dbReference type="Gene3D" id="3.90.25.10">
    <property type="entry name" value="UDP-galactose 4-epimerase, domain 1"/>
    <property type="match status" value="1"/>
</dbReference>
<dbReference type="InterPro" id="IPR013445">
    <property type="entry name" value="CDP_4_6_deHydtase"/>
</dbReference>
<evidence type="ECO:0000313" key="3">
    <source>
        <dbReference type="EMBL" id="CRX37471.1"/>
    </source>
</evidence>
<dbReference type="NCBIfam" id="TIGR02622">
    <property type="entry name" value="CDP_4_6_dhtase"/>
    <property type="match status" value="1"/>
</dbReference>
<reference evidence="4" key="1">
    <citation type="submission" date="2015-06" db="EMBL/GenBank/DDBJ databases">
        <authorList>
            <person name="Bertelli C."/>
        </authorList>
    </citation>
    <scope>NUCLEOTIDE SEQUENCE [LARGE SCALE GENOMIC DNA]</scope>
    <source>
        <strain evidence="4">CRIB-30</strain>
    </source>
</reference>
<evidence type="ECO:0000259" key="2">
    <source>
        <dbReference type="Pfam" id="PF01370"/>
    </source>
</evidence>
<dbReference type="SUPFAM" id="SSF51735">
    <property type="entry name" value="NAD(P)-binding Rossmann-fold domains"/>
    <property type="match status" value="1"/>
</dbReference>
<evidence type="ECO:0000313" key="4">
    <source>
        <dbReference type="Proteomes" id="UP000220251"/>
    </source>
</evidence>